<dbReference type="InterPro" id="IPR004299">
    <property type="entry name" value="MBOAT_fam"/>
</dbReference>
<keyword evidence="7" id="KW-0012">Acyltransferase</keyword>
<feature type="transmembrane region" description="Helical" evidence="8">
    <location>
        <begin position="376"/>
        <end position="393"/>
    </location>
</feature>
<keyword evidence="4 8" id="KW-0812">Transmembrane</keyword>
<dbReference type="RefSeq" id="WP_046277668.1">
    <property type="nucleotide sequence ID" value="NZ_LATL02000332.1"/>
</dbReference>
<dbReference type="GO" id="GO:0005886">
    <property type="term" value="C:plasma membrane"/>
    <property type="evidence" value="ECO:0007669"/>
    <property type="project" value="UniProtKB-SubCell"/>
</dbReference>
<comment type="similarity">
    <text evidence="2 7">Belongs to the membrane-bound acyltransferase family.</text>
</comment>
<proteinExistence type="inferred from homology"/>
<dbReference type="AlphaFoldDB" id="A0A0F5YJG9"/>
<sequence length="490" mass="56462">MTFISVTYALFLLILFGVYWIVPWQSWRLLTLLAASLIFYGTLQIQYIPLLLLSILFNFGLALAIGEPLDWRIANEAWNSRRLILLWIGIIVNVFLLLGFKYLPFIFNIVGETFQLPLFLDRASWLDNNLIAPLGLSFFCFEIIAYLIDVYRGAPAATSFLSFTSYKFFFPKLISGPITRYHHLEHQLKNLKFPLTEQIADGLWLIARGAVKKGLFADRIGILVDLSFSNLQRAGSVDLWLATFAYGLQLYLDFSGYIDLARGSALLLGLSLPENFDAPYFTTSIADFWRRWHMTLGDWLRNYLYFPLGGSRVGLIRTCLNLLIVMLIAGIWHGAAWGFIVWGILHGLALIIHRLTDVLSKQFDIAWIWKRFPGMIFAWFLTQFMVFFTWIFFRVPNLKDAMFVVNNLWNHPADIQFSHKVYVESLGLERSNVVFLLLSVFVLMGLSTLLNRGLKLQLNWPLKLLLAPLCFLAVWLLAPEGVLPYIYFDF</sequence>
<feature type="transmembrane region" description="Helical" evidence="8">
    <location>
        <begin position="464"/>
        <end position="488"/>
    </location>
</feature>
<protein>
    <submittedName>
        <fullName evidence="9">Alginate O-acetyltransferase</fullName>
    </submittedName>
</protein>
<evidence type="ECO:0000256" key="7">
    <source>
        <dbReference type="PIRNR" id="PIRNR016636"/>
    </source>
</evidence>
<dbReference type="PANTHER" id="PTHR13285:SF18">
    <property type="entry name" value="PROTEIN-CYSTEINE N-PALMITOYLTRANSFERASE RASP"/>
    <property type="match status" value="1"/>
</dbReference>
<dbReference type="PATRIC" id="fig|1637645.4.peg.6463"/>
<dbReference type="InterPro" id="IPR028362">
    <property type="entry name" value="AlgI"/>
</dbReference>
<keyword evidence="7 9" id="KW-0808">Transferase</keyword>
<keyword evidence="3 7" id="KW-1003">Cell membrane</keyword>
<dbReference type="GO" id="GO:0042121">
    <property type="term" value="P:alginic acid biosynthetic process"/>
    <property type="evidence" value="ECO:0007669"/>
    <property type="project" value="InterPro"/>
</dbReference>
<name>A0A0F5YJG9_9CYAN</name>
<evidence type="ECO:0000256" key="4">
    <source>
        <dbReference type="ARBA" id="ARBA00022692"/>
    </source>
</evidence>
<accession>A0A0F5YJG9</accession>
<dbReference type="OrthoDB" id="9805788at2"/>
<evidence type="ECO:0000256" key="2">
    <source>
        <dbReference type="ARBA" id="ARBA00010323"/>
    </source>
</evidence>
<feature type="transmembrane region" description="Helical" evidence="8">
    <location>
        <begin position="130"/>
        <end position="148"/>
    </location>
</feature>
<feature type="transmembrane region" description="Helical" evidence="8">
    <location>
        <begin position="314"/>
        <end position="333"/>
    </location>
</feature>
<keyword evidence="5 8" id="KW-1133">Transmembrane helix</keyword>
<dbReference type="Pfam" id="PF03062">
    <property type="entry name" value="MBOAT"/>
    <property type="match status" value="1"/>
</dbReference>
<feature type="transmembrane region" description="Helical" evidence="8">
    <location>
        <begin position="433"/>
        <end position="452"/>
    </location>
</feature>
<comment type="subcellular location">
    <subcellularLocation>
        <location evidence="1">Cell membrane</location>
        <topology evidence="1">Multi-pass membrane protein</topology>
    </subcellularLocation>
</comment>
<dbReference type="EMBL" id="LATL02000332">
    <property type="protein sequence ID" value="KKD38918.1"/>
    <property type="molecule type" value="Genomic_DNA"/>
</dbReference>
<dbReference type="PIRSF" id="PIRSF016636">
    <property type="entry name" value="AlgI_DltB"/>
    <property type="match status" value="1"/>
</dbReference>
<reference evidence="9 10" key="1">
    <citation type="submission" date="2015-06" db="EMBL/GenBank/DDBJ databases">
        <title>Draft genome assembly of filamentous brackish cyanobacterium Limnoraphis robusta strain CS-951.</title>
        <authorList>
            <person name="Willis A."/>
            <person name="Parks M."/>
            <person name="Burford M.A."/>
        </authorList>
    </citation>
    <scope>NUCLEOTIDE SEQUENCE [LARGE SCALE GENOMIC DNA]</scope>
    <source>
        <strain evidence="9 10">CS-951</strain>
    </source>
</reference>
<gene>
    <name evidence="9" type="ORF">WN50_06305</name>
</gene>
<dbReference type="InterPro" id="IPR051085">
    <property type="entry name" value="MB_O-acyltransferase"/>
</dbReference>
<dbReference type="PIRSF" id="PIRSF500217">
    <property type="entry name" value="AlgI"/>
    <property type="match status" value="1"/>
</dbReference>
<evidence type="ECO:0000256" key="3">
    <source>
        <dbReference type="ARBA" id="ARBA00022475"/>
    </source>
</evidence>
<feature type="transmembrane region" description="Helical" evidence="8">
    <location>
        <begin position="83"/>
        <end position="110"/>
    </location>
</feature>
<evidence type="ECO:0000256" key="8">
    <source>
        <dbReference type="SAM" id="Phobius"/>
    </source>
</evidence>
<evidence type="ECO:0000256" key="5">
    <source>
        <dbReference type="ARBA" id="ARBA00022989"/>
    </source>
</evidence>
<organism evidence="9 10">
    <name type="scientific">Limnoraphis robusta CS-951</name>
    <dbReference type="NCBI Taxonomy" id="1637645"/>
    <lineage>
        <taxon>Bacteria</taxon>
        <taxon>Bacillati</taxon>
        <taxon>Cyanobacteriota</taxon>
        <taxon>Cyanophyceae</taxon>
        <taxon>Oscillatoriophycideae</taxon>
        <taxon>Oscillatoriales</taxon>
        <taxon>Sirenicapillariaceae</taxon>
        <taxon>Limnoraphis</taxon>
    </lineage>
</organism>
<keyword evidence="6 7" id="KW-0472">Membrane</keyword>
<dbReference type="GO" id="GO:0016746">
    <property type="term" value="F:acyltransferase activity"/>
    <property type="evidence" value="ECO:0007669"/>
    <property type="project" value="UniProtKB-KW"/>
</dbReference>
<dbReference type="Proteomes" id="UP000033607">
    <property type="component" value="Unassembled WGS sequence"/>
</dbReference>
<evidence type="ECO:0000256" key="1">
    <source>
        <dbReference type="ARBA" id="ARBA00004651"/>
    </source>
</evidence>
<feature type="transmembrane region" description="Helical" evidence="8">
    <location>
        <begin position="6"/>
        <end position="22"/>
    </location>
</feature>
<comment type="caution">
    <text evidence="9">The sequence shown here is derived from an EMBL/GenBank/DDBJ whole genome shotgun (WGS) entry which is preliminary data.</text>
</comment>
<evidence type="ECO:0000313" key="10">
    <source>
        <dbReference type="Proteomes" id="UP000033607"/>
    </source>
</evidence>
<evidence type="ECO:0000313" key="9">
    <source>
        <dbReference type="EMBL" id="KKD38918.1"/>
    </source>
</evidence>
<evidence type="ECO:0000256" key="6">
    <source>
        <dbReference type="ARBA" id="ARBA00023136"/>
    </source>
</evidence>
<dbReference type="InterPro" id="IPR024194">
    <property type="entry name" value="Ac/AlaTfrase_AlgI/DltB"/>
</dbReference>
<feature type="transmembrane region" description="Helical" evidence="8">
    <location>
        <begin position="51"/>
        <end position="71"/>
    </location>
</feature>
<dbReference type="PANTHER" id="PTHR13285">
    <property type="entry name" value="ACYLTRANSFERASE"/>
    <property type="match status" value="1"/>
</dbReference>